<dbReference type="InterPro" id="IPR049215">
    <property type="entry name" value="DUF6809"/>
</dbReference>
<name>A0AA37IZ95_9FIRM</name>
<organism evidence="1 2">
    <name type="scientific">Faecalibacterium gallinarum</name>
    <dbReference type="NCBI Taxonomy" id="2903556"/>
    <lineage>
        <taxon>Bacteria</taxon>
        <taxon>Bacillati</taxon>
        <taxon>Bacillota</taxon>
        <taxon>Clostridia</taxon>
        <taxon>Eubacteriales</taxon>
        <taxon>Oscillospiraceae</taxon>
        <taxon>Faecalibacterium</taxon>
    </lineage>
</organism>
<dbReference type="AlphaFoldDB" id="A0AA37IZ95"/>
<proteinExistence type="predicted"/>
<comment type="caution">
    <text evidence="1">The sequence shown here is derived from an EMBL/GenBank/DDBJ whole genome shotgun (WGS) entry which is preliminary data.</text>
</comment>
<evidence type="ECO:0000313" key="2">
    <source>
        <dbReference type="Proteomes" id="UP001055185"/>
    </source>
</evidence>
<gene>
    <name evidence="1" type="ORF">JCM17207_09360</name>
</gene>
<accession>A0AA37IZ95</accession>
<reference evidence="1" key="1">
    <citation type="journal article" date="2022" name="Int. J. Syst. Evol. Microbiol.">
        <title>Genome-based, phenotypic and chemotaxonomic classification of Faecalibacterium strains: proposal of three novel species Faecalibacterium duncaniae sp. nov., Faecalibacterium hattorii sp. nov. and Faecalibacterium gallinarum sp. nov. .</title>
        <authorList>
            <person name="Sakamoto M."/>
            <person name="Sakurai N."/>
            <person name="Tanno H."/>
            <person name="Iino T."/>
            <person name="Ohkuma M."/>
            <person name="Endo A."/>
        </authorList>
    </citation>
    <scope>NUCLEOTIDE SEQUENCE</scope>
    <source>
        <strain evidence="1">JCM 17207</strain>
    </source>
</reference>
<dbReference type="RefSeq" id="WP_238316549.1">
    <property type="nucleotide sequence ID" value="NZ_BQKV01000029.1"/>
</dbReference>
<evidence type="ECO:0000313" key="1">
    <source>
        <dbReference type="EMBL" id="GJN64311.1"/>
    </source>
</evidence>
<keyword evidence="2" id="KW-1185">Reference proteome</keyword>
<dbReference type="EMBL" id="BQKV01000029">
    <property type="protein sequence ID" value="GJN64311.1"/>
    <property type="molecule type" value="Genomic_DNA"/>
</dbReference>
<dbReference type="Pfam" id="PF20648">
    <property type="entry name" value="DUF6809"/>
    <property type="match status" value="1"/>
</dbReference>
<dbReference type="Proteomes" id="UP001055185">
    <property type="component" value="Unassembled WGS sequence"/>
</dbReference>
<protein>
    <submittedName>
        <fullName evidence="1">Uncharacterized protein</fullName>
    </submittedName>
</protein>
<sequence length="87" mass="10544">MRILEEFWYGNIEPIEYDTNACKEYKEVLRLIIRNEEKLLATMTDEQKELFSRYTDAVREYQTMAECLLFQNSFKLGARMMLEVMEE</sequence>